<protein>
    <recommendedName>
        <fullName evidence="9">Energy transducer TonB</fullName>
    </recommendedName>
</protein>
<evidence type="ECO:0000313" key="7">
    <source>
        <dbReference type="Proteomes" id="UP000289372"/>
    </source>
</evidence>
<evidence type="ECO:0000313" key="5">
    <source>
        <dbReference type="EMBL" id="RXD52616.1"/>
    </source>
</evidence>
<dbReference type="Proteomes" id="UP000035369">
    <property type="component" value="Unassembled WGS sequence"/>
</dbReference>
<keyword evidence="6" id="KW-1185">Reference proteome</keyword>
<evidence type="ECO:0008006" key="9">
    <source>
        <dbReference type="Google" id="ProtNLM"/>
    </source>
</evidence>
<dbReference type="Proteomes" id="UP000471082">
    <property type="component" value="Unassembled WGS sequence"/>
</dbReference>
<evidence type="ECO:0000256" key="1">
    <source>
        <dbReference type="SAM" id="MobiDB-lite"/>
    </source>
</evidence>
<dbReference type="GeneID" id="61776383"/>
<accession>A0A0G8VJR0</accession>
<evidence type="ECO:0000313" key="4">
    <source>
        <dbReference type="EMBL" id="NEL75794.1"/>
    </source>
</evidence>
<feature type="signal peptide" evidence="2">
    <location>
        <begin position="1"/>
        <end position="19"/>
    </location>
</feature>
<reference evidence="3 6" key="1">
    <citation type="submission" date="2015-02" db="EMBL/GenBank/DDBJ databases">
        <title>Whole genome sequencing of multiple isolates of three species of pepper and tomato-infecting xanthomonads reveals genetic diversity in field strains and pinpoints effectors responsible for host specificity.</title>
        <authorList>
            <person name="Schwartz A."/>
            <person name="Dahlbeck D."/>
            <person name="Staskawicz B."/>
            <person name="Bart R."/>
            <person name="Potnis N."/>
            <person name="Minsavage G."/>
            <person name="Timilsina S."/>
            <person name="Goss E."/>
            <person name="Jones J."/>
            <person name="Vallad G."/>
            <person name="Barak J."/>
            <person name="Miller S."/>
            <person name="Ritchie D."/>
            <person name="Martins J.Jr."/>
            <person name="Patane J.S."/>
            <person name="Setubal J.C."/>
        </authorList>
    </citation>
    <scope>NUCLEOTIDE SEQUENCE [LARGE SCALE GENOMIC DNA]</scope>
    <source>
        <strain evidence="3 6">Xp3-15</strain>
    </source>
</reference>
<sequence length="294" mass="31741">MQWKQRFSLGILLALSSIAATQARPGAEQAHMQIEASMNVAGELTLTPDGTVTAVKLADEASLPPAVRERIKRSVASWRFDPVRDNGSALPAQLPMSLLLVAKQGEGENYLVSIRSAHFGGQAQDATSVRTNDMRPPRYPEAAFRAGATGVVYLMLKIGRDGKVQDLIAEQVNLTSLVPESKRARLRQAFADAASTKARAWTFLPPTEGPDVKAPYWVMRVPVSFDIGTSPRDLIAAQQVQKWRSYLPGPRQAAPWDEQRGAATSSDSPDALPASGLFSARGEGVRLVTPLQGS</sequence>
<dbReference type="RefSeq" id="WP_008577366.1">
    <property type="nucleotide sequence ID" value="NZ_CP018475.1"/>
</dbReference>
<feature type="region of interest" description="Disordered" evidence="1">
    <location>
        <begin position="248"/>
        <end position="278"/>
    </location>
</feature>
<feature type="chain" id="PRO_5044542666" description="Energy transducer TonB" evidence="2">
    <location>
        <begin position="20"/>
        <end position="294"/>
    </location>
</feature>
<organism evidence="4 8">
    <name type="scientific">Xanthomonas perforans</name>
    <dbReference type="NCBI Taxonomy" id="442694"/>
    <lineage>
        <taxon>Bacteria</taxon>
        <taxon>Pseudomonadati</taxon>
        <taxon>Pseudomonadota</taxon>
        <taxon>Gammaproteobacteria</taxon>
        <taxon>Lysobacterales</taxon>
        <taxon>Lysobacteraceae</taxon>
        <taxon>Xanthomonas</taxon>
    </lineage>
</organism>
<dbReference type="EMBL" id="PUUL01000081">
    <property type="protein sequence ID" value="RXD52616.1"/>
    <property type="molecule type" value="Genomic_DNA"/>
</dbReference>
<reference evidence="4 8" key="3">
    <citation type="submission" date="2019-11" db="EMBL/GenBank/DDBJ databases">
        <title>Genome-resolved metagenomics to study the prevalence of co-infection and intraspecific heterogeneity among plant pathogen metapopulations.</title>
        <authorList>
            <person name="Newberry E."/>
            <person name="Bhandari R."/>
            <person name="Kemble J."/>
            <person name="Sikora E."/>
            <person name="Potnis N."/>
        </authorList>
    </citation>
    <scope>NUCLEOTIDE SEQUENCE [LARGE SCALE GENOMIC DNA]</scope>
    <source>
        <strain evidence="4">Xp_Tom_Tuscaloosa_18b</strain>
    </source>
</reference>
<dbReference type="EMBL" id="JAAGYU010000017">
    <property type="protein sequence ID" value="NEL75794.1"/>
    <property type="molecule type" value="Genomic_DNA"/>
</dbReference>
<dbReference type="EMBL" id="JZUY01000041">
    <property type="protein sequence ID" value="KLC05190.1"/>
    <property type="molecule type" value="Genomic_DNA"/>
</dbReference>
<dbReference type="KEGG" id="xpe:BJD13_19765"/>
<evidence type="ECO:0000313" key="6">
    <source>
        <dbReference type="Proteomes" id="UP000035369"/>
    </source>
</evidence>
<comment type="caution">
    <text evidence="4">The sequence shown here is derived from an EMBL/GenBank/DDBJ whole genome shotgun (WGS) entry which is preliminary data.</text>
</comment>
<gene>
    <name evidence="5" type="ORF">DB769_14710</name>
    <name evidence="4" type="ORF">G3W61_05915</name>
    <name evidence="3" type="ORF">XP315_12695</name>
</gene>
<reference evidence="5 7" key="2">
    <citation type="submission" date="2018-02" db="EMBL/GenBank/DDBJ databases">
        <title>Characterization of Xanthomonas diversity in transplant houses and field plants.</title>
        <authorList>
            <person name="Abrahamian P."/>
            <person name="Timilsina S."/>
            <person name="Minsavage G.V."/>
            <person name="Goss E.M."/>
            <person name="Jones J.B."/>
            <person name="Vallad G.E."/>
        </authorList>
    </citation>
    <scope>NUCLEOTIDE SEQUENCE [LARGE SCALE GENOMIC DNA]</scope>
    <source>
        <strain evidence="5 7">GEV2132</strain>
    </source>
</reference>
<proteinExistence type="predicted"/>
<dbReference type="AlphaFoldDB" id="A0A0G8VJR0"/>
<dbReference type="Gene3D" id="3.30.1150.10">
    <property type="match status" value="1"/>
</dbReference>
<evidence type="ECO:0000313" key="8">
    <source>
        <dbReference type="Proteomes" id="UP000471082"/>
    </source>
</evidence>
<evidence type="ECO:0000313" key="3">
    <source>
        <dbReference type="EMBL" id="KLC05190.1"/>
    </source>
</evidence>
<evidence type="ECO:0000256" key="2">
    <source>
        <dbReference type="SAM" id="SignalP"/>
    </source>
</evidence>
<dbReference type="Proteomes" id="UP000289372">
    <property type="component" value="Unassembled WGS sequence"/>
</dbReference>
<dbReference type="SUPFAM" id="SSF74653">
    <property type="entry name" value="TolA/TonB C-terminal domain"/>
    <property type="match status" value="1"/>
</dbReference>
<name>A0A0G8VJR0_XANPE</name>
<keyword evidence="2" id="KW-0732">Signal</keyword>